<dbReference type="OrthoDB" id="9150024at2"/>
<dbReference type="InterPro" id="IPR036388">
    <property type="entry name" value="WH-like_DNA-bd_sf"/>
</dbReference>
<dbReference type="CDD" id="cd06171">
    <property type="entry name" value="Sigma70_r4"/>
    <property type="match status" value="1"/>
</dbReference>
<dbReference type="EMBL" id="FXTH01000004">
    <property type="protein sequence ID" value="SMO50495.1"/>
    <property type="molecule type" value="Genomic_DNA"/>
</dbReference>
<evidence type="ECO:0000259" key="6">
    <source>
        <dbReference type="Pfam" id="PF08281"/>
    </source>
</evidence>
<keyword evidence="3" id="KW-0731">Sigma factor</keyword>
<dbReference type="SUPFAM" id="SSF88659">
    <property type="entry name" value="Sigma3 and sigma4 domains of RNA polymerase sigma factors"/>
    <property type="match status" value="1"/>
</dbReference>
<keyword evidence="4" id="KW-0804">Transcription</keyword>
<dbReference type="InterPro" id="IPR013325">
    <property type="entry name" value="RNA_pol_sigma_r2"/>
</dbReference>
<feature type="domain" description="RNA polymerase sigma factor 70 region 4 type 2" evidence="6">
    <location>
        <begin position="132"/>
        <end position="184"/>
    </location>
</feature>
<reference evidence="7 8" key="1">
    <citation type="submission" date="2017-05" db="EMBL/GenBank/DDBJ databases">
        <authorList>
            <person name="Varghese N."/>
            <person name="Submissions S."/>
        </authorList>
    </citation>
    <scope>NUCLEOTIDE SEQUENCE [LARGE SCALE GENOMIC DNA]</scope>
    <source>
        <strain evidence="7 8">DSM 21194</strain>
    </source>
</reference>
<dbReference type="GO" id="GO:0003677">
    <property type="term" value="F:DNA binding"/>
    <property type="evidence" value="ECO:0007669"/>
    <property type="project" value="InterPro"/>
</dbReference>
<dbReference type="InterPro" id="IPR014284">
    <property type="entry name" value="RNA_pol_sigma-70_dom"/>
</dbReference>
<name>A0A521BTV5_9BACT</name>
<evidence type="ECO:0000256" key="2">
    <source>
        <dbReference type="ARBA" id="ARBA00023015"/>
    </source>
</evidence>
<dbReference type="Gene3D" id="1.10.10.10">
    <property type="entry name" value="Winged helix-like DNA-binding domain superfamily/Winged helix DNA-binding domain"/>
    <property type="match status" value="1"/>
</dbReference>
<evidence type="ECO:0000313" key="7">
    <source>
        <dbReference type="EMBL" id="SMO50495.1"/>
    </source>
</evidence>
<evidence type="ECO:0000256" key="3">
    <source>
        <dbReference type="ARBA" id="ARBA00023082"/>
    </source>
</evidence>
<accession>A0A521BTV5</accession>
<dbReference type="AlphaFoldDB" id="A0A521BTV5"/>
<dbReference type="Pfam" id="PF04542">
    <property type="entry name" value="Sigma70_r2"/>
    <property type="match status" value="1"/>
</dbReference>
<evidence type="ECO:0000259" key="5">
    <source>
        <dbReference type="Pfam" id="PF04542"/>
    </source>
</evidence>
<proteinExistence type="inferred from homology"/>
<keyword evidence="8" id="KW-1185">Reference proteome</keyword>
<dbReference type="InterPro" id="IPR039425">
    <property type="entry name" value="RNA_pol_sigma-70-like"/>
</dbReference>
<evidence type="ECO:0000313" key="8">
    <source>
        <dbReference type="Proteomes" id="UP000317593"/>
    </source>
</evidence>
<organism evidence="7 8">
    <name type="scientific">Fodinibius sediminis</name>
    <dbReference type="NCBI Taxonomy" id="1214077"/>
    <lineage>
        <taxon>Bacteria</taxon>
        <taxon>Pseudomonadati</taxon>
        <taxon>Balneolota</taxon>
        <taxon>Balneolia</taxon>
        <taxon>Balneolales</taxon>
        <taxon>Balneolaceae</taxon>
        <taxon>Fodinibius</taxon>
    </lineage>
</organism>
<evidence type="ECO:0000256" key="4">
    <source>
        <dbReference type="ARBA" id="ARBA00023163"/>
    </source>
</evidence>
<sequence length="207" mass="24989">MASKHNETGNTGDRSTAWKHFIQGDEGSFKRVFHCYYTSMYGYGLKLCNRPELVKDCIQELFRTLWERRDKLGHVESPNVYLFVSLRRMILKRLKRCRKRNCEMEELDEHISIQFDKEELIIRDEVKFHQQRELQHALNQLSNRQKEVIYLHYYNGMSYAEIEQILSINRQSVRNHMYRAMQTLRSLLDTEIMRLVISLFISFLLFL</sequence>
<dbReference type="Pfam" id="PF08281">
    <property type="entry name" value="Sigma70_r4_2"/>
    <property type="match status" value="1"/>
</dbReference>
<dbReference type="RefSeq" id="WP_142713540.1">
    <property type="nucleotide sequence ID" value="NZ_FXTH01000004.1"/>
</dbReference>
<dbReference type="SUPFAM" id="SSF88946">
    <property type="entry name" value="Sigma2 domain of RNA polymerase sigma factors"/>
    <property type="match status" value="1"/>
</dbReference>
<dbReference type="GO" id="GO:0006352">
    <property type="term" value="P:DNA-templated transcription initiation"/>
    <property type="evidence" value="ECO:0007669"/>
    <property type="project" value="InterPro"/>
</dbReference>
<protein>
    <submittedName>
        <fullName evidence="7">RNA polymerase sigma factor, sigma-70 family</fullName>
    </submittedName>
</protein>
<dbReference type="PANTHER" id="PTHR43133:SF46">
    <property type="entry name" value="RNA POLYMERASE SIGMA-70 FACTOR ECF SUBFAMILY"/>
    <property type="match status" value="1"/>
</dbReference>
<feature type="domain" description="RNA polymerase sigma-70 region 2" evidence="5">
    <location>
        <begin position="33"/>
        <end position="97"/>
    </location>
</feature>
<evidence type="ECO:0000256" key="1">
    <source>
        <dbReference type="ARBA" id="ARBA00010641"/>
    </source>
</evidence>
<dbReference type="PANTHER" id="PTHR43133">
    <property type="entry name" value="RNA POLYMERASE ECF-TYPE SIGMA FACTO"/>
    <property type="match status" value="1"/>
</dbReference>
<gene>
    <name evidence="7" type="ORF">SAMN06265218_10410</name>
</gene>
<dbReference type="NCBIfam" id="TIGR02937">
    <property type="entry name" value="sigma70-ECF"/>
    <property type="match status" value="1"/>
</dbReference>
<dbReference type="InterPro" id="IPR007627">
    <property type="entry name" value="RNA_pol_sigma70_r2"/>
</dbReference>
<dbReference type="InterPro" id="IPR013249">
    <property type="entry name" value="RNA_pol_sigma70_r4_t2"/>
</dbReference>
<dbReference type="InterPro" id="IPR013324">
    <property type="entry name" value="RNA_pol_sigma_r3/r4-like"/>
</dbReference>
<dbReference type="Gene3D" id="1.10.1740.10">
    <property type="match status" value="1"/>
</dbReference>
<dbReference type="Proteomes" id="UP000317593">
    <property type="component" value="Unassembled WGS sequence"/>
</dbReference>
<keyword evidence="2" id="KW-0805">Transcription regulation</keyword>
<comment type="similarity">
    <text evidence="1">Belongs to the sigma-70 factor family. ECF subfamily.</text>
</comment>
<dbReference type="GO" id="GO:0016987">
    <property type="term" value="F:sigma factor activity"/>
    <property type="evidence" value="ECO:0007669"/>
    <property type="project" value="UniProtKB-KW"/>
</dbReference>